<dbReference type="EMBL" id="CP007155">
    <property type="protein sequence ID" value="AHH95120.1"/>
    <property type="molecule type" value="Genomic_DNA"/>
</dbReference>
<protein>
    <submittedName>
        <fullName evidence="1">Uncharacterized protein</fullName>
    </submittedName>
</protein>
<reference evidence="1 2" key="1">
    <citation type="journal article" date="2014" name="BMC Genomics">
        <title>Complete genome sequence of producer of the glycopeptide antibiotic Aculeximycin Kutzneria albida DSM 43870T, a representative of minor genus of Pseudonocardiaceae.</title>
        <authorList>
            <person name="Rebets Y."/>
            <person name="Tokovenko B."/>
            <person name="Lushchyk I."/>
            <person name="Ruckert C."/>
            <person name="Zaburannyi N."/>
            <person name="Bechthold A."/>
            <person name="Kalinowski J."/>
            <person name="Luzhetskyy A."/>
        </authorList>
    </citation>
    <scope>NUCLEOTIDE SEQUENCE [LARGE SCALE GENOMIC DNA]</scope>
    <source>
        <strain evidence="1">DSM 43870</strain>
    </source>
</reference>
<dbReference type="Proteomes" id="UP000019225">
    <property type="component" value="Chromosome"/>
</dbReference>
<dbReference type="RefSeq" id="WP_025355319.1">
    <property type="nucleotide sequence ID" value="NZ_CP007155.1"/>
</dbReference>
<organism evidence="1 2">
    <name type="scientific">Kutzneria albida DSM 43870</name>
    <dbReference type="NCBI Taxonomy" id="1449976"/>
    <lineage>
        <taxon>Bacteria</taxon>
        <taxon>Bacillati</taxon>
        <taxon>Actinomycetota</taxon>
        <taxon>Actinomycetes</taxon>
        <taxon>Pseudonocardiales</taxon>
        <taxon>Pseudonocardiaceae</taxon>
        <taxon>Kutzneria</taxon>
    </lineage>
</organism>
<proteinExistence type="predicted"/>
<dbReference type="AlphaFoldDB" id="W5W2X6"/>
<name>W5W2X6_9PSEU</name>
<accession>W5W2X6</accession>
<dbReference type="KEGG" id="kal:KALB_1749"/>
<keyword evidence="2" id="KW-1185">Reference proteome</keyword>
<evidence type="ECO:0000313" key="1">
    <source>
        <dbReference type="EMBL" id="AHH95120.1"/>
    </source>
</evidence>
<evidence type="ECO:0000313" key="2">
    <source>
        <dbReference type="Proteomes" id="UP000019225"/>
    </source>
</evidence>
<dbReference type="HOGENOM" id="CLU_2260072_0_0_11"/>
<gene>
    <name evidence="1" type="ORF">KALB_1749</name>
</gene>
<sequence>MIDLSVIAAQLPELRPLIEQQDPAWAFYGSTDLAMPITVTCARFYFANGAWYADALHVGLREVGACRTRWRGPGSLVEPMWTFTGELAEAVNRVMEQPNSEDP</sequence>